<keyword evidence="3" id="KW-1185">Reference proteome</keyword>
<evidence type="ECO:0000313" key="2">
    <source>
        <dbReference type="EMBL" id="PXW95917.1"/>
    </source>
</evidence>
<dbReference type="InterPro" id="IPR011990">
    <property type="entry name" value="TPR-like_helical_dom_sf"/>
</dbReference>
<protein>
    <submittedName>
        <fullName evidence="2">Tetratricopeptide repeat protein</fullName>
    </submittedName>
</protein>
<dbReference type="OrthoDB" id="7304921at2"/>
<sequence length="728" mass="80389">MSDAATVAPLDAAAQAWLDALAQEPVAALGRLLMSGVWLGAYAALEPAQALPQFLPTALEDTLDTALQGWLGQQLRQNALPPEATPKQYALALTQAGVLMQTLSLPHSVAWCRERAPTLWAWLNRQPSFASRDPRSAFLRALALHQTNRDLLPFWMGLCRQGQPRWAALALFGLRRMPVNDDGQMPEGLPTALVGGLLDYGLSLYRHAGDAPQKQTEQKRKWLAELDFLSAVYPMSSKNWQARLRDALTVRSQDAVRPVRHWLDERWPAINQPMAAGSGRRPLEAPHWVDEVQPLLHRFDAQRAQVAPQLRGLMAQNAHYAQETGDAHFLVRSYCRLADFLLKSSDHQTNAARDAPWALQLGQQAVLWAPGNPQAWSVVARALDELGDWPGAQTVFWYARRRFPYEVKVHAQLGHALAMRGQVAEGEAVYRAAIRRFPDNPVCWADLGNTLRIAQGPQAALAVYRQAQQRFHDGPICCSLTGVLIDLGQVAEAQAALAWAQRVADPNDKKAQGVLDNLQRRFQQLASGQQPTRKPQPPRPQGPAQTLAPLEQAAGTGLQGLADLGCATLWRQAGELGKARQALSQNAPAQDVRWQAEEAWLIAQEQGWPSARAWLEQHTGQHPGDGVLAALRMYATEQSGGAAEWGSLRGRFEELAPLIRVRQDRQARLPDELSAALKAVENASGEPQLDELDDDFRMALSVYQTAQDDALAPLVQQDYLAARQLSLY</sequence>
<feature type="region of interest" description="Disordered" evidence="1">
    <location>
        <begin position="526"/>
        <end position="546"/>
    </location>
</feature>
<dbReference type="Gene3D" id="1.25.40.10">
    <property type="entry name" value="Tetratricopeptide repeat domain"/>
    <property type="match status" value="1"/>
</dbReference>
<dbReference type="Pfam" id="PF13428">
    <property type="entry name" value="TPR_14"/>
    <property type="match status" value="1"/>
</dbReference>
<dbReference type="AlphaFoldDB" id="A0A318H826"/>
<dbReference type="SMART" id="SM00028">
    <property type="entry name" value="TPR"/>
    <property type="match status" value="3"/>
</dbReference>
<organism evidence="2 3">
    <name type="scientific">Sphaerotilus hippei</name>
    <dbReference type="NCBI Taxonomy" id="744406"/>
    <lineage>
        <taxon>Bacteria</taxon>
        <taxon>Pseudomonadati</taxon>
        <taxon>Pseudomonadota</taxon>
        <taxon>Betaproteobacteria</taxon>
        <taxon>Burkholderiales</taxon>
        <taxon>Sphaerotilaceae</taxon>
        <taxon>Sphaerotilus</taxon>
    </lineage>
</organism>
<reference evidence="2 3" key="1">
    <citation type="submission" date="2018-05" db="EMBL/GenBank/DDBJ databases">
        <title>Genomic Encyclopedia of Type Strains, Phase IV (KMG-IV): sequencing the most valuable type-strain genomes for metagenomic binning, comparative biology and taxonomic classification.</title>
        <authorList>
            <person name="Goeker M."/>
        </authorList>
    </citation>
    <scope>NUCLEOTIDE SEQUENCE [LARGE SCALE GENOMIC DNA]</scope>
    <source>
        <strain evidence="2 3">DSM 566</strain>
    </source>
</reference>
<gene>
    <name evidence="2" type="ORF">C7444_108177</name>
</gene>
<dbReference type="EMBL" id="QJJS01000008">
    <property type="protein sequence ID" value="PXW95917.1"/>
    <property type="molecule type" value="Genomic_DNA"/>
</dbReference>
<dbReference type="RefSeq" id="WP_110400854.1">
    <property type="nucleotide sequence ID" value="NZ_QJJS01000008.1"/>
</dbReference>
<proteinExistence type="predicted"/>
<name>A0A318H826_9BURK</name>
<accession>A0A318H826</accession>
<evidence type="ECO:0000313" key="3">
    <source>
        <dbReference type="Proteomes" id="UP000247811"/>
    </source>
</evidence>
<comment type="caution">
    <text evidence="2">The sequence shown here is derived from an EMBL/GenBank/DDBJ whole genome shotgun (WGS) entry which is preliminary data.</text>
</comment>
<dbReference type="SUPFAM" id="SSF48452">
    <property type="entry name" value="TPR-like"/>
    <property type="match status" value="1"/>
</dbReference>
<dbReference type="Proteomes" id="UP000247811">
    <property type="component" value="Unassembled WGS sequence"/>
</dbReference>
<dbReference type="InterPro" id="IPR019734">
    <property type="entry name" value="TPR_rpt"/>
</dbReference>
<evidence type="ECO:0000256" key="1">
    <source>
        <dbReference type="SAM" id="MobiDB-lite"/>
    </source>
</evidence>